<accession>A0ABV9DL28</accession>
<dbReference type="Gene3D" id="4.10.810.10">
    <property type="entry name" value="Virus Scaffolding Protein, Chain A"/>
    <property type="match status" value="1"/>
</dbReference>
<name>A0ABV9DL28_9BACI</name>
<protein>
    <submittedName>
        <fullName evidence="2">IDEAL domain-containing protein</fullName>
    </submittedName>
</protein>
<evidence type="ECO:0000259" key="1">
    <source>
        <dbReference type="SMART" id="SM00914"/>
    </source>
</evidence>
<evidence type="ECO:0000313" key="2">
    <source>
        <dbReference type="EMBL" id="MFC4559128.1"/>
    </source>
</evidence>
<comment type="caution">
    <text evidence="2">The sequence shown here is derived from an EMBL/GenBank/DDBJ whole genome shotgun (WGS) entry which is preliminary data.</text>
</comment>
<proteinExistence type="predicted"/>
<sequence length="77" mass="9547">MKKQKIVYRIFRYEGNVIRAKREVTYEFRLVSRLMLDELCFTWNKETLEAAINYSIDNGDKESFLRLSEEYRHYIWE</sequence>
<dbReference type="Proteomes" id="UP001595989">
    <property type="component" value="Unassembled WGS sequence"/>
</dbReference>
<dbReference type="InterPro" id="IPR014957">
    <property type="entry name" value="IDEAL_dom"/>
</dbReference>
<dbReference type="Pfam" id="PF08858">
    <property type="entry name" value="IDEAL"/>
    <property type="match status" value="1"/>
</dbReference>
<evidence type="ECO:0000313" key="3">
    <source>
        <dbReference type="Proteomes" id="UP001595989"/>
    </source>
</evidence>
<gene>
    <name evidence="2" type="ORF">ACFO3D_13095</name>
</gene>
<organism evidence="2 3">
    <name type="scientific">Virgibacillus kekensis</name>
    <dbReference type="NCBI Taxonomy" id="202261"/>
    <lineage>
        <taxon>Bacteria</taxon>
        <taxon>Bacillati</taxon>
        <taxon>Bacillota</taxon>
        <taxon>Bacilli</taxon>
        <taxon>Bacillales</taxon>
        <taxon>Bacillaceae</taxon>
        <taxon>Virgibacillus</taxon>
    </lineage>
</organism>
<reference evidence="3" key="1">
    <citation type="journal article" date="2019" name="Int. J. Syst. Evol. Microbiol.">
        <title>The Global Catalogue of Microorganisms (GCM) 10K type strain sequencing project: providing services to taxonomists for standard genome sequencing and annotation.</title>
        <authorList>
            <consortium name="The Broad Institute Genomics Platform"/>
            <consortium name="The Broad Institute Genome Sequencing Center for Infectious Disease"/>
            <person name="Wu L."/>
            <person name="Ma J."/>
        </authorList>
    </citation>
    <scope>NUCLEOTIDE SEQUENCE [LARGE SCALE GENOMIC DNA]</scope>
    <source>
        <strain evidence="3">CGMCC 4.7426</strain>
    </source>
</reference>
<feature type="domain" description="IDEAL" evidence="1">
    <location>
        <begin position="35"/>
        <end position="71"/>
    </location>
</feature>
<dbReference type="InterPro" id="IPR027393">
    <property type="entry name" value="Virus_scaffolding_prot_C"/>
</dbReference>
<keyword evidence="3" id="KW-1185">Reference proteome</keyword>
<dbReference type="SMART" id="SM00914">
    <property type="entry name" value="IDEAL"/>
    <property type="match status" value="1"/>
</dbReference>
<dbReference type="EMBL" id="JBHSFU010000007">
    <property type="protein sequence ID" value="MFC4559128.1"/>
    <property type="molecule type" value="Genomic_DNA"/>
</dbReference>
<dbReference type="RefSeq" id="WP_390296666.1">
    <property type="nucleotide sequence ID" value="NZ_JBHSFU010000007.1"/>
</dbReference>